<proteinExistence type="inferred from homology"/>
<dbReference type="InterPro" id="IPR022450">
    <property type="entry name" value="TsaD"/>
</dbReference>
<dbReference type="EMBL" id="CAWUHC010000006">
    <property type="protein sequence ID" value="CAK7211246.1"/>
    <property type="molecule type" value="Genomic_DNA"/>
</dbReference>
<evidence type="ECO:0000256" key="3">
    <source>
        <dbReference type="ARBA" id="ARBA00022694"/>
    </source>
</evidence>
<keyword evidence="10" id="KW-1185">Reference proteome</keyword>
<evidence type="ECO:0000256" key="1">
    <source>
        <dbReference type="ARBA" id="ARBA00012156"/>
    </source>
</evidence>
<evidence type="ECO:0000313" key="9">
    <source>
        <dbReference type="EMBL" id="CAK7211246.1"/>
    </source>
</evidence>
<evidence type="ECO:0000256" key="2">
    <source>
        <dbReference type="ARBA" id="ARBA00022679"/>
    </source>
</evidence>
<comment type="similarity">
    <text evidence="7">Belongs to the KAE1 / TsaD family.</text>
</comment>
<evidence type="ECO:0000256" key="4">
    <source>
        <dbReference type="ARBA" id="ARBA00022723"/>
    </source>
</evidence>
<dbReference type="EC" id="2.3.1.234" evidence="1"/>
<dbReference type="GO" id="GO:0061711">
    <property type="term" value="F:tRNA N(6)-L-threonylcarbamoyladenine synthase activity"/>
    <property type="evidence" value="ECO:0007669"/>
    <property type="project" value="UniProtKB-EC"/>
</dbReference>
<comment type="caution">
    <text evidence="9">The sequence shown here is derived from an EMBL/GenBank/DDBJ whole genome shotgun (WGS) entry which is preliminary data.</text>
</comment>
<dbReference type="PRINTS" id="PR00789">
    <property type="entry name" value="OSIALOPTASE"/>
</dbReference>
<keyword evidence="3 7" id="KW-0819">tRNA processing</keyword>
<comment type="function">
    <text evidence="7">Required for the formation of a threonylcarbamoyl group on adenosine at position 37 (t(6)A37) in mitochondrial tRNAs that read codons beginning with adenine. Probably involved in the transfer of the threonylcarbamoyl moiety of threonylcarbamoyl-AMP (TC-AMP) to the N6 group of A37. Involved in mitochondrial genome maintenance.</text>
</comment>
<dbReference type="Pfam" id="PF00814">
    <property type="entry name" value="TsaD"/>
    <property type="match status" value="1"/>
</dbReference>
<dbReference type="InterPro" id="IPR043129">
    <property type="entry name" value="ATPase_NBD"/>
</dbReference>
<comment type="catalytic activity">
    <reaction evidence="6 7">
        <text>L-threonylcarbamoyladenylate + adenosine(37) in tRNA = N(6)-L-threonylcarbamoyladenosine(37) in tRNA + AMP + H(+)</text>
        <dbReference type="Rhea" id="RHEA:37059"/>
        <dbReference type="Rhea" id="RHEA-COMP:10162"/>
        <dbReference type="Rhea" id="RHEA-COMP:10163"/>
        <dbReference type="ChEBI" id="CHEBI:15378"/>
        <dbReference type="ChEBI" id="CHEBI:73682"/>
        <dbReference type="ChEBI" id="CHEBI:74411"/>
        <dbReference type="ChEBI" id="CHEBI:74418"/>
        <dbReference type="ChEBI" id="CHEBI:456215"/>
        <dbReference type="EC" id="2.3.1.234"/>
    </reaction>
</comment>
<dbReference type="PANTHER" id="PTHR11735">
    <property type="entry name" value="TRNA N6-ADENOSINE THREONYLCARBAMOYLTRANSFERASE"/>
    <property type="match status" value="1"/>
</dbReference>
<comment type="subcellular location">
    <subcellularLocation>
        <location evidence="7">Mitochondrion</location>
    </subcellularLocation>
</comment>
<protein>
    <recommendedName>
        <fullName evidence="1">N(6)-L-threonylcarbamoyladenine synthase</fullName>
        <ecNumber evidence="1">2.3.1.234</ecNumber>
    </recommendedName>
</protein>
<evidence type="ECO:0000313" key="10">
    <source>
        <dbReference type="Proteomes" id="UP001642406"/>
    </source>
</evidence>
<dbReference type="InterPro" id="IPR017861">
    <property type="entry name" value="KAE1/TsaD"/>
</dbReference>
<keyword evidence="4 7" id="KW-0479">Metal-binding</keyword>
<keyword evidence="7" id="KW-0496">Mitochondrion</keyword>
<evidence type="ECO:0000256" key="6">
    <source>
        <dbReference type="ARBA" id="ARBA00048117"/>
    </source>
</evidence>
<dbReference type="PROSITE" id="PS01016">
    <property type="entry name" value="GLYCOPROTEASE"/>
    <property type="match status" value="1"/>
</dbReference>
<reference evidence="9 10" key="1">
    <citation type="submission" date="2024-01" db="EMBL/GenBank/DDBJ databases">
        <authorList>
            <person name="Allen C."/>
            <person name="Tagirdzhanova G."/>
        </authorList>
    </citation>
    <scope>NUCLEOTIDE SEQUENCE [LARGE SCALE GENOMIC DNA]</scope>
</reference>
<dbReference type="Proteomes" id="UP001642406">
    <property type="component" value="Unassembled WGS sequence"/>
</dbReference>
<organism evidence="9 10">
    <name type="scientific">Sporothrix bragantina</name>
    <dbReference type="NCBI Taxonomy" id="671064"/>
    <lineage>
        <taxon>Eukaryota</taxon>
        <taxon>Fungi</taxon>
        <taxon>Dikarya</taxon>
        <taxon>Ascomycota</taxon>
        <taxon>Pezizomycotina</taxon>
        <taxon>Sordariomycetes</taxon>
        <taxon>Sordariomycetidae</taxon>
        <taxon>Ophiostomatales</taxon>
        <taxon>Ophiostomataceae</taxon>
        <taxon>Sporothrix</taxon>
    </lineage>
</organism>
<name>A0ABP0AVF2_9PEZI</name>
<dbReference type="HAMAP" id="MF_01445">
    <property type="entry name" value="TsaD"/>
    <property type="match status" value="1"/>
</dbReference>
<feature type="domain" description="Gcp-like" evidence="8">
    <location>
        <begin position="69"/>
        <end position="443"/>
    </location>
</feature>
<evidence type="ECO:0000256" key="5">
    <source>
        <dbReference type="ARBA" id="ARBA00023315"/>
    </source>
</evidence>
<dbReference type="Gene3D" id="3.30.420.40">
    <property type="match status" value="3"/>
</dbReference>
<dbReference type="InterPro" id="IPR000905">
    <property type="entry name" value="Gcp-like_dom"/>
</dbReference>
<comment type="subunit">
    <text evidence="7">Homodimer.</text>
</comment>
<sequence>MRMSTGSGSQAATQRWPNSLVTLAIETSCDDTCVAVLEKEVISSASATSKTSKTPLRPRARLLFEERITADNRAFGGIHPLTSTESHTAALAPLVQRATASLPPAFVKPDFVSVTRGPGMASSLATGLAVAKGLAVAWQVPLVGVHHMQGHALTPRLVEAMSVNEKKYEKASPPVEFPYLSFLVSGGHTMLVHSRSLTDHRILVATPNIAIGDLLDKCARAILPRGYIADAEAEAGRSLPYGALLESFAFEGGSKGYADYRYPALRRDEMAPFIGPGWQLEAPLGKNALRKVLRFDFSGLNGSVIKLAGGDPPVGGEATAAAAAAVAAPAAVGENGSGSSIDMPEDERRLLARGTMQQAFEHLASRLLLALKAGEDAVAEAKAEAGRELESKPTCLVVSGGVASNQFLRYVLRSALDVRGYGYLPVVAPPPSLCTDNAAMIAWAGMEMYEAGWRTDLSIRPIRKWSMDANADDGGILGPDGWVKREE</sequence>
<comment type="cofactor">
    <cofactor evidence="7">
        <name>a divalent metal cation</name>
        <dbReference type="ChEBI" id="CHEBI:60240"/>
    </cofactor>
    <text evidence="7">Binds 1 divalent metal cation per subunit.</text>
</comment>
<accession>A0ABP0AVF2</accession>
<gene>
    <name evidence="9" type="primary">QRI7</name>
    <name evidence="9" type="ORF">SBRCBS47491_001055</name>
</gene>
<dbReference type="SUPFAM" id="SSF53067">
    <property type="entry name" value="Actin-like ATPase domain"/>
    <property type="match status" value="2"/>
</dbReference>
<dbReference type="PANTHER" id="PTHR11735:SF6">
    <property type="entry name" value="TRNA N6-ADENOSINE THREONYLCARBAMOYLTRANSFERASE, MITOCHONDRIAL"/>
    <property type="match status" value="1"/>
</dbReference>
<evidence type="ECO:0000256" key="7">
    <source>
        <dbReference type="HAMAP-Rule" id="MF_03179"/>
    </source>
</evidence>
<dbReference type="InterPro" id="IPR017860">
    <property type="entry name" value="Peptidase_M22_CS"/>
</dbReference>
<keyword evidence="5 7" id="KW-0012">Acyltransferase</keyword>
<evidence type="ECO:0000259" key="8">
    <source>
        <dbReference type="Pfam" id="PF00814"/>
    </source>
</evidence>
<keyword evidence="2 7" id="KW-0808">Transferase</keyword>